<sequence>MEGVLPLDKPIPAEVLSGNIPKPSKTFNKASLSYSNNSMESESLLDESYTSSLVAASKVTKGDTPRRLFLKRGIRTLSTEVSIKNKKLKSLLQTVRRQKKKIASLEFIINELKNKNLINEDSSLSLFESFGKHKDLITNWNKKNLGKKIEKKYSPTVRQFALSLHFFSVKAYQYVRKQFNTILPHPRTLSKWYRHVNAEPGFTDESLKLLSLKVKNSPHPIFVALVVDEMAIRQHLEYDGSNYYGRVDMGMGMNSDSLEIAKESLVFLVVSVNENWKLPIGYFLAKSLNSEQKVGLIRHAIHELNKTGVKTISLTFDGCSSNVTAAQLLGCNYDINDLKIAFPSGFTNNENIVTLFDPAHMIKLVRNTFGEKKTFLNFENNEINFEYVQNLCFLQEKEGCHLANKLRKQHIFYFKQKMKVKLATQLLSQSVADALRFCKDKLKIDEFHNVGATITFIEMFNRGFDILNSRSINCIGYKKALCKENVKEINLFTKQITQYIKGLKVQDKDGIYVPVLQSNRKTGFIGFIVCLNSLLHLYDTLIEPGKLEYIKMYKLSQDHLELFFCSIRSHGGYNNNPTVRQFRSAYRKLVIQTNNVQNFNTGNCLPLEDIDILHYSSSDPISTLNNNSSGYNADVIVQEENLQNINSFIMDHDYIAVNSDYSLSNFAKEITIYIPGFVVYKLTNILKCDVCKDALCATDKNCFLNSLISIKNKGGNNGGLIYPSEDVIDVCFITEKILKSFDYTNKAVNKLKIQSEVLDHYLHSSNIFKTLKSHNSETRSTFTDHITLLIKSIASTYINLKINNNLKSHNETRSIRMWYNKLTIFKGQ</sequence>
<gene>
    <name evidence="6" type="ORF">FWK35_00024446</name>
</gene>
<evidence type="ECO:0000259" key="4">
    <source>
        <dbReference type="Pfam" id="PF21789"/>
    </source>
</evidence>
<proteinExistence type="predicted"/>
<feature type="domain" description="THAP9-like helix-turn-helix" evidence="1">
    <location>
        <begin position="111"/>
        <end position="192"/>
    </location>
</feature>
<dbReference type="AlphaFoldDB" id="A0A6G0Y8B3"/>
<dbReference type="EMBL" id="VUJU01005553">
    <property type="protein sequence ID" value="KAF0750883.1"/>
    <property type="molecule type" value="Genomic_DNA"/>
</dbReference>
<dbReference type="Pfam" id="PF21789">
    <property type="entry name" value="TNP-like_RNaseH_C"/>
    <property type="match status" value="1"/>
</dbReference>
<accession>A0A6G0Y8B3</accession>
<dbReference type="OrthoDB" id="2441813at2759"/>
<dbReference type="InterPro" id="IPR055035">
    <property type="entry name" value="THAP9_C"/>
</dbReference>
<reference evidence="6 7" key="1">
    <citation type="submission" date="2019-08" db="EMBL/GenBank/DDBJ databases">
        <title>Whole genome of Aphis craccivora.</title>
        <authorList>
            <person name="Voronova N.V."/>
            <person name="Shulinski R.S."/>
            <person name="Bandarenka Y.V."/>
            <person name="Zhorov D.G."/>
            <person name="Warner D."/>
        </authorList>
    </citation>
    <scope>NUCLEOTIDE SEQUENCE [LARGE SCALE GENOMIC DNA]</scope>
    <source>
        <strain evidence="6">180601</strain>
        <tissue evidence="6">Whole Body</tissue>
    </source>
</reference>
<evidence type="ECO:0000259" key="3">
    <source>
        <dbReference type="Pfam" id="PF21788"/>
    </source>
</evidence>
<comment type="caution">
    <text evidence="6">The sequence shown here is derived from an EMBL/GenBank/DDBJ whole genome shotgun (WGS) entry which is preliminary data.</text>
</comment>
<dbReference type="Proteomes" id="UP000478052">
    <property type="component" value="Unassembled WGS sequence"/>
</dbReference>
<dbReference type="PANTHER" id="PTHR47577">
    <property type="entry name" value="THAP DOMAIN-CONTAINING PROTEIN 6"/>
    <property type="match status" value="1"/>
</dbReference>
<feature type="domain" description="Transposable element P transposase-like GTP-binding insertion" evidence="3">
    <location>
        <begin position="359"/>
        <end position="479"/>
    </location>
</feature>
<dbReference type="InterPro" id="IPR048365">
    <property type="entry name" value="TNP-like_RNaseH_N"/>
</dbReference>
<organism evidence="6 7">
    <name type="scientific">Aphis craccivora</name>
    <name type="common">Cowpea aphid</name>
    <dbReference type="NCBI Taxonomy" id="307492"/>
    <lineage>
        <taxon>Eukaryota</taxon>
        <taxon>Metazoa</taxon>
        <taxon>Ecdysozoa</taxon>
        <taxon>Arthropoda</taxon>
        <taxon>Hexapoda</taxon>
        <taxon>Insecta</taxon>
        <taxon>Pterygota</taxon>
        <taxon>Neoptera</taxon>
        <taxon>Paraneoptera</taxon>
        <taxon>Hemiptera</taxon>
        <taxon>Sternorrhyncha</taxon>
        <taxon>Aphidomorpha</taxon>
        <taxon>Aphidoidea</taxon>
        <taxon>Aphididae</taxon>
        <taxon>Aphidini</taxon>
        <taxon>Aphis</taxon>
        <taxon>Aphis</taxon>
    </lineage>
</organism>
<dbReference type="InterPro" id="IPR048366">
    <property type="entry name" value="TNP-like_GBD"/>
</dbReference>
<dbReference type="PANTHER" id="PTHR47577:SF2">
    <property type="entry name" value="THAP DOMAIN CONTAINING 9"/>
    <property type="match status" value="1"/>
</dbReference>
<evidence type="ECO:0000259" key="5">
    <source>
        <dbReference type="Pfam" id="PF22824"/>
    </source>
</evidence>
<dbReference type="Pfam" id="PF21787">
    <property type="entry name" value="TNP-like_RNaseH_N"/>
    <property type="match status" value="1"/>
</dbReference>
<keyword evidence="7" id="KW-1185">Reference proteome</keyword>
<feature type="domain" description="DNA transposase THAP9 C-terminal" evidence="5">
    <location>
        <begin position="662"/>
        <end position="810"/>
    </location>
</feature>
<evidence type="ECO:0000313" key="6">
    <source>
        <dbReference type="EMBL" id="KAF0750883.1"/>
    </source>
</evidence>
<evidence type="ECO:0000259" key="1">
    <source>
        <dbReference type="Pfam" id="PF12017"/>
    </source>
</evidence>
<evidence type="ECO:0000259" key="2">
    <source>
        <dbReference type="Pfam" id="PF21787"/>
    </source>
</evidence>
<dbReference type="Pfam" id="PF21788">
    <property type="entry name" value="TNP-like_GBD"/>
    <property type="match status" value="1"/>
</dbReference>
<dbReference type="Pfam" id="PF22824">
    <property type="entry name" value="THAP9_C"/>
    <property type="match status" value="1"/>
</dbReference>
<feature type="domain" description="Transposable element P transposase-like RNase H" evidence="2">
    <location>
        <begin position="198"/>
        <end position="330"/>
    </location>
</feature>
<protein>
    <submittedName>
        <fullName evidence="6">THAP-type domain-containing protein</fullName>
    </submittedName>
</protein>
<dbReference type="InterPro" id="IPR048367">
    <property type="entry name" value="TNP-like_RNaseH_C"/>
</dbReference>
<evidence type="ECO:0000313" key="7">
    <source>
        <dbReference type="Proteomes" id="UP000478052"/>
    </source>
</evidence>
<dbReference type="Pfam" id="PF12017">
    <property type="entry name" value="Tnp_P_element"/>
    <property type="match status" value="1"/>
</dbReference>
<dbReference type="InterPro" id="IPR021896">
    <property type="entry name" value="THAP9-like_HTH"/>
</dbReference>
<feature type="domain" description="Transposable element P transposase-like RNase H C-terminal" evidence="4">
    <location>
        <begin position="553"/>
        <end position="587"/>
    </location>
</feature>
<name>A0A6G0Y8B3_APHCR</name>